<dbReference type="InterPro" id="IPR011907">
    <property type="entry name" value="RNase_III"/>
</dbReference>
<keyword evidence="7 8" id="KW-0694">RNA-binding</keyword>
<comment type="function">
    <text evidence="8">Digests double-stranded RNA. Involved in the processing of primary rRNA transcript to yield the immediate precursors to the large and small rRNAs (23S and 16S). Processes some mRNAs, and tRNAs when they are encoded in the rRNA operon. Processes pre-crRNA and tracrRNA of type II CRISPR loci if present in the organism.</text>
</comment>
<protein>
    <recommendedName>
        <fullName evidence="8">Ribonuclease 3</fullName>
        <ecNumber evidence="8">3.1.26.3</ecNumber>
    </recommendedName>
    <alternativeName>
        <fullName evidence="8">Ribonuclease III</fullName>
        <shortName evidence="8">RNase III</shortName>
    </alternativeName>
</protein>
<keyword evidence="8" id="KW-0698">rRNA processing</keyword>
<keyword evidence="4 8" id="KW-0540">Nuclease</keyword>
<keyword evidence="6 8" id="KW-0378">Hydrolase</keyword>
<reference evidence="12" key="1">
    <citation type="journal article" date="2019" name="Int. J. Syst. Evol. Microbiol.">
        <title>The Global Catalogue of Microorganisms (GCM) 10K type strain sequencing project: providing services to taxonomists for standard genome sequencing and annotation.</title>
        <authorList>
            <consortium name="The Broad Institute Genomics Platform"/>
            <consortium name="The Broad Institute Genome Sequencing Center for Infectious Disease"/>
            <person name="Wu L."/>
            <person name="Ma J."/>
        </authorList>
    </citation>
    <scope>NUCLEOTIDE SEQUENCE [LARGE SCALE GENOMIC DNA]</scope>
    <source>
        <strain evidence="12">JCM 31921</strain>
    </source>
</reference>
<evidence type="ECO:0000256" key="1">
    <source>
        <dbReference type="ARBA" id="ARBA00000109"/>
    </source>
</evidence>
<accession>A0ABP8MKH4</accession>
<comment type="cofactor">
    <cofactor evidence="8">
        <name>Mg(2+)</name>
        <dbReference type="ChEBI" id="CHEBI:18420"/>
    </cofactor>
</comment>
<keyword evidence="8" id="KW-0819">tRNA processing</keyword>
<feature type="domain" description="RNase III" evidence="10">
    <location>
        <begin position="19"/>
        <end position="141"/>
    </location>
</feature>
<keyword evidence="12" id="KW-1185">Reference proteome</keyword>
<dbReference type="CDD" id="cd10845">
    <property type="entry name" value="DSRM_RNAse_III_family"/>
    <property type="match status" value="1"/>
</dbReference>
<evidence type="ECO:0000256" key="4">
    <source>
        <dbReference type="ARBA" id="ARBA00022722"/>
    </source>
</evidence>
<evidence type="ECO:0000256" key="7">
    <source>
        <dbReference type="ARBA" id="ARBA00022884"/>
    </source>
</evidence>
<feature type="active site" evidence="8">
    <location>
        <position position="130"/>
    </location>
</feature>
<dbReference type="SUPFAM" id="SSF69065">
    <property type="entry name" value="RNase III domain-like"/>
    <property type="match status" value="1"/>
</dbReference>
<dbReference type="InterPro" id="IPR036389">
    <property type="entry name" value="RNase_III_sf"/>
</dbReference>
<evidence type="ECO:0000259" key="10">
    <source>
        <dbReference type="PROSITE" id="PS50142"/>
    </source>
</evidence>
<comment type="subcellular location">
    <subcellularLocation>
        <location evidence="8">Cytoplasm</location>
    </subcellularLocation>
</comment>
<evidence type="ECO:0000256" key="6">
    <source>
        <dbReference type="ARBA" id="ARBA00022801"/>
    </source>
</evidence>
<keyword evidence="3 8" id="KW-0507">mRNA processing</keyword>
<dbReference type="PROSITE" id="PS50137">
    <property type="entry name" value="DS_RBD"/>
    <property type="match status" value="1"/>
</dbReference>
<dbReference type="Gene3D" id="1.10.1520.10">
    <property type="entry name" value="Ribonuclease III domain"/>
    <property type="match status" value="1"/>
</dbReference>
<comment type="similarity">
    <text evidence="2">Belongs to the ribonuclease III family.</text>
</comment>
<dbReference type="Pfam" id="PF00035">
    <property type="entry name" value="dsrm"/>
    <property type="match status" value="1"/>
</dbReference>
<dbReference type="PROSITE" id="PS50142">
    <property type="entry name" value="RNASE_3_2"/>
    <property type="match status" value="1"/>
</dbReference>
<dbReference type="EMBL" id="BAABEZ010000014">
    <property type="protein sequence ID" value="GAA4452185.1"/>
    <property type="molecule type" value="Genomic_DNA"/>
</dbReference>
<name>A0ABP8MKH4_9BACT</name>
<feature type="binding site" evidence="8">
    <location>
        <position position="130"/>
    </location>
    <ligand>
        <name>Mg(2+)</name>
        <dbReference type="ChEBI" id="CHEBI:18420"/>
    </ligand>
</feature>
<organism evidence="11 12">
    <name type="scientific">Rurimicrobium arvi</name>
    <dbReference type="NCBI Taxonomy" id="2049916"/>
    <lineage>
        <taxon>Bacteria</taxon>
        <taxon>Pseudomonadati</taxon>
        <taxon>Bacteroidota</taxon>
        <taxon>Chitinophagia</taxon>
        <taxon>Chitinophagales</taxon>
        <taxon>Chitinophagaceae</taxon>
        <taxon>Rurimicrobium</taxon>
    </lineage>
</organism>
<keyword evidence="8" id="KW-0963">Cytoplasm</keyword>
<comment type="caution">
    <text evidence="11">The sequence shown here is derived from an EMBL/GenBank/DDBJ whole genome shotgun (WGS) entry which is preliminary data.</text>
</comment>
<evidence type="ECO:0000259" key="9">
    <source>
        <dbReference type="PROSITE" id="PS50137"/>
    </source>
</evidence>
<feature type="binding site" evidence="8">
    <location>
        <position position="57"/>
    </location>
    <ligand>
        <name>Mg(2+)</name>
        <dbReference type="ChEBI" id="CHEBI:18420"/>
    </ligand>
</feature>
<dbReference type="EC" id="3.1.26.3" evidence="8"/>
<evidence type="ECO:0000256" key="5">
    <source>
        <dbReference type="ARBA" id="ARBA00022759"/>
    </source>
</evidence>
<proteinExistence type="inferred from homology"/>
<keyword evidence="8" id="KW-0699">rRNA-binding</keyword>
<keyword evidence="5 8" id="KW-0255">Endonuclease</keyword>
<dbReference type="InterPro" id="IPR000999">
    <property type="entry name" value="RNase_III_dom"/>
</dbReference>
<comment type="subunit">
    <text evidence="8">Homodimer.</text>
</comment>
<keyword evidence="8" id="KW-0460">Magnesium</keyword>
<comment type="catalytic activity">
    <reaction evidence="1 8">
        <text>Endonucleolytic cleavage to 5'-phosphomonoester.</text>
        <dbReference type="EC" id="3.1.26.3"/>
    </reaction>
</comment>
<evidence type="ECO:0000256" key="8">
    <source>
        <dbReference type="HAMAP-Rule" id="MF_00104"/>
    </source>
</evidence>
<dbReference type="Proteomes" id="UP001501410">
    <property type="component" value="Unassembled WGS sequence"/>
</dbReference>
<feature type="active site" evidence="8">
    <location>
        <position position="61"/>
    </location>
</feature>
<dbReference type="NCBIfam" id="TIGR02191">
    <property type="entry name" value="RNaseIII"/>
    <property type="match status" value="1"/>
</dbReference>
<dbReference type="PANTHER" id="PTHR11207:SF0">
    <property type="entry name" value="RIBONUCLEASE 3"/>
    <property type="match status" value="1"/>
</dbReference>
<dbReference type="SUPFAM" id="SSF54768">
    <property type="entry name" value="dsRNA-binding domain-like"/>
    <property type="match status" value="1"/>
</dbReference>
<dbReference type="SMART" id="SM00358">
    <property type="entry name" value="DSRM"/>
    <property type="match status" value="1"/>
</dbReference>
<feature type="binding site" evidence="8">
    <location>
        <position position="127"/>
    </location>
    <ligand>
        <name>Mg(2+)</name>
        <dbReference type="ChEBI" id="CHEBI:18420"/>
    </ligand>
</feature>
<dbReference type="HAMAP" id="MF_00104">
    <property type="entry name" value="RNase_III"/>
    <property type="match status" value="1"/>
</dbReference>
<evidence type="ECO:0000256" key="2">
    <source>
        <dbReference type="ARBA" id="ARBA00010183"/>
    </source>
</evidence>
<dbReference type="PROSITE" id="PS00517">
    <property type="entry name" value="RNASE_3_1"/>
    <property type="match status" value="1"/>
</dbReference>
<dbReference type="SMART" id="SM00535">
    <property type="entry name" value="RIBOc"/>
    <property type="match status" value="1"/>
</dbReference>
<evidence type="ECO:0000313" key="11">
    <source>
        <dbReference type="EMBL" id="GAA4452185.1"/>
    </source>
</evidence>
<feature type="domain" description="DRBM" evidence="9">
    <location>
        <begin position="169"/>
        <end position="237"/>
    </location>
</feature>
<dbReference type="InterPro" id="IPR014720">
    <property type="entry name" value="dsRBD_dom"/>
</dbReference>
<evidence type="ECO:0000256" key="3">
    <source>
        <dbReference type="ARBA" id="ARBA00022664"/>
    </source>
</evidence>
<dbReference type="RefSeq" id="WP_344823575.1">
    <property type="nucleotide sequence ID" value="NZ_BAABEZ010000014.1"/>
</dbReference>
<dbReference type="Pfam" id="PF14622">
    <property type="entry name" value="Ribonucleas_3_3"/>
    <property type="match status" value="1"/>
</dbReference>
<keyword evidence="8" id="KW-0479">Metal-binding</keyword>
<gene>
    <name evidence="8" type="primary">rnc</name>
    <name evidence="11" type="ORF">GCM10023092_10740</name>
</gene>
<evidence type="ECO:0000313" key="12">
    <source>
        <dbReference type="Proteomes" id="UP001501410"/>
    </source>
</evidence>
<dbReference type="Gene3D" id="3.30.160.20">
    <property type="match status" value="1"/>
</dbReference>
<dbReference type="PANTHER" id="PTHR11207">
    <property type="entry name" value="RIBONUCLEASE III"/>
    <property type="match status" value="1"/>
</dbReference>
<sequence length="239" mass="27619">MRRVLTRLKNLFLPDKELSAQLEHLLGFKPKHLPYYQLALLHRSKNDELARNNERLEFLGDAYLGAIVAEYLFKKYPTQSEGYLTEMRSRIVRRETLNNVANRMGLQKLVQYNTQDRGIERSHIFGNALEALVGAVYLDQGYTRTRTFVIKQFLHAYVDVEMMASTDTNYKNQLLNWAQTNRQSLSFELMTDKREGARRMFTVGIFLNDALFCEGTAYSKKEAGQVAARKALELIAGNH</sequence>
<dbReference type="CDD" id="cd00593">
    <property type="entry name" value="RIBOc"/>
    <property type="match status" value="1"/>
</dbReference>